<protein>
    <submittedName>
        <fullName evidence="2">High light inducible protein</fullName>
    </submittedName>
</protein>
<evidence type="ECO:0000313" key="2">
    <source>
        <dbReference type="EMBL" id="NER29801.1"/>
    </source>
</evidence>
<sequence>MQEQESKFGFTSFSEIWNGRLAMLGFVIGLATELLTGQGILQQLGLM</sequence>
<keyword evidence="1" id="KW-0472">Membrane</keyword>
<organism evidence="2">
    <name type="scientific">Symploca sp. SIO1C4</name>
    <dbReference type="NCBI Taxonomy" id="2607765"/>
    <lineage>
        <taxon>Bacteria</taxon>
        <taxon>Bacillati</taxon>
        <taxon>Cyanobacteriota</taxon>
        <taxon>Cyanophyceae</taxon>
        <taxon>Coleofasciculales</taxon>
        <taxon>Coleofasciculaceae</taxon>
        <taxon>Symploca</taxon>
    </lineage>
</organism>
<dbReference type="SUPFAM" id="SSF103511">
    <property type="entry name" value="Chlorophyll a-b binding protein"/>
    <property type="match status" value="1"/>
</dbReference>
<comment type="caution">
    <text evidence="2">The sequence shown here is derived from an EMBL/GenBank/DDBJ whole genome shotgun (WGS) entry which is preliminary data.</text>
</comment>
<keyword evidence="1" id="KW-0812">Transmembrane</keyword>
<evidence type="ECO:0000256" key="1">
    <source>
        <dbReference type="SAM" id="Phobius"/>
    </source>
</evidence>
<name>A0A6B3NJL7_9CYAN</name>
<dbReference type="Gene3D" id="1.10.3460.10">
    <property type="entry name" value="Chlorophyll a/b binding protein domain"/>
    <property type="match status" value="1"/>
</dbReference>
<dbReference type="EMBL" id="JAAHFQ010000432">
    <property type="protein sequence ID" value="NER29801.1"/>
    <property type="molecule type" value="Genomic_DNA"/>
</dbReference>
<gene>
    <name evidence="2" type="ORF">F6J89_19825</name>
</gene>
<feature type="transmembrane region" description="Helical" evidence="1">
    <location>
        <begin position="21"/>
        <end position="41"/>
    </location>
</feature>
<reference evidence="2" key="1">
    <citation type="submission" date="2019-11" db="EMBL/GenBank/DDBJ databases">
        <title>Genomic insights into an expanded diversity of filamentous marine cyanobacteria reveals the extraordinary biosynthetic potential of Moorea and Okeania.</title>
        <authorList>
            <person name="Ferreira Leao T."/>
            <person name="Wang M."/>
            <person name="Moss N."/>
            <person name="Da Silva R."/>
            <person name="Sanders J."/>
            <person name="Nurk S."/>
            <person name="Gurevich A."/>
            <person name="Humphrey G."/>
            <person name="Reher R."/>
            <person name="Zhu Q."/>
            <person name="Belda-Ferre P."/>
            <person name="Glukhov E."/>
            <person name="Rex R."/>
            <person name="Dorrestein P.C."/>
            <person name="Knight R."/>
            <person name="Pevzner P."/>
            <person name="Gerwick W.H."/>
            <person name="Gerwick L."/>
        </authorList>
    </citation>
    <scope>NUCLEOTIDE SEQUENCE</scope>
    <source>
        <strain evidence="2">SIO1C4</strain>
    </source>
</reference>
<dbReference type="AlphaFoldDB" id="A0A6B3NJL7"/>
<keyword evidence="1" id="KW-1133">Transmembrane helix</keyword>
<accession>A0A6B3NJL7</accession>
<proteinExistence type="predicted"/>